<evidence type="ECO:0000313" key="2">
    <source>
        <dbReference type="Proteomes" id="UP001240678"/>
    </source>
</evidence>
<sequence length="33" mass="3840">MDLPESFPSLSGHFIFFFIVGVHLEADHRPRLK</sequence>
<gene>
    <name evidence="1" type="ORF">CCOS01_01518</name>
</gene>
<reference evidence="1 2" key="1">
    <citation type="submission" date="2016-10" db="EMBL/GenBank/DDBJ databases">
        <title>The genome sequence of Colletotrichum fioriniae PJ7.</title>
        <authorList>
            <person name="Baroncelli R."/>
        </authorList>
    </citation>
    <scope>NUCLEOTIDE SEQUENCE [LARGE SCALE GENOMIC DNA]</scope>
    <source>
        <strain evidence="1 2">IMI 309622</strain>
    </source>
</reference>
<evidence type="ECO:0000313" key="1">
    <source>
        <dbReference type="EMBL" id="KAK1540204.1"/>
    </source>
</evidence>
<dbReference type="Proteomes" id="UP001240678">
    <property type="component" value="Unassembled WGS sequence"/>
</dbReference>
<dbReference type="RefSeq" id="XP_060321150.1">
    <property type="nucleotide sequence ID" value="XM_060449712.1"/>
</dbReference>
<dbReference type="GeneID" id="85333259"/>
<organism evidence="1 2">
    <name type="scientific">Colletotrichum costaricense</name>
    <dbReference type="NCBI Taxonomy" id="1209916"/>
    <lineage>
        <taxon>Eukaryota</taxon>
        <taxon>Fungi</taxon>
        <taxon>Dikarya</taxon>
        <taxon>Ascomycota</taxon>
        <taxon>Pezizomycotina</taxon>
        <taxon>Sordariomycetes</taxon>
        <taxon>Hypocreomycetidae</taxon>
        <taxon>Glomerellales</taxon>
        <taxon>Glomerellaceae</taxon>
        <taxon>Colletotrichum</taxon>
        <taxon>Colletotrichum acutatum species complex</taxon>
    </lineage>
</organism>
<protein>
    <submittedName>
        <fullName evidence="1">Uncharacterized protein</fullName>
    </submittedName>
</protein>
<name>A0AAI9ZB38_9PEZI</name>
<proteinExistence type="predicted"/>
<dbReference type="EMBL" id="MOOE01000001">
    <property type="protein sequence ID" value="KAK1540204.1"/>
    <property type="molecule type" value="Genomic_DNA"/>
</dbReference>
<comment type="caution">
    <text evidence="1">The sequence shown here is derived from an EMBL/GenBank/DDBJ whole genome shotgun (WGS) entry which is preliminary data.</text>
</comment>
<accession>A0AAI9ZB38</accession>
<keyword evidence="2" id="KW-1185">Reference proteome</keyword>
<dbReference type="AlphaFoldDB" id="A0AAI9ZB38"/>